<evidence type="ECO:0000313" key="1">
    <source>
        <dbReference type="Proteomes" id="UP000095287"/>
    </source>
</evidence>
<dbReference type="AlphaFoldDB" id="A0A1I8ADC5"/>
<proteinExistence type="predicted"/>
<name>A0A1I8ADC5_9BILA</name>
<reference evidence="2" key="1">
    <citation type="submission" date="2016-11" db="UniProtKB">
        <authorList>
            <consortium name="WormBaseParasite"/>
        </authorList>
    </citation>
    <scope>IDENTIFICATION</scope>
</reference>
<dbReference type="WBParaSite" id="L893_g4613.t1">
    <property type="protein sequence ID" value="L893_g4613.t1"/>
    <property type="gene ID" value="L893_g4613"/>
</dbReference>
<keyword evidence="1" id="KW-1185">Reference proteome</keyword>
<accession>A0A1I8ADC5</accession>
<sequence length="269" mass="31770">MDRVPIRFIEEVVLQLVDNYCFMDREYPSIWGRVASKLTRKKAYLHLYLKSKEQAYFYVDDYDRKQVELDRIGQFIIVNIKVEDKKNKGWDIFNPPKFHPLTKKNFQLLQNLIRKPFPCFLGFDFQTDPIHPLVQRLCLAIPRVVKLYFNSQVPLSMDILTRSIERGTLSDLSCHTDVTKETLPVLLRFMASEKMNELMVFRSRGCSQSVSYETLFDAVVDAILNKERGCHIQVDERCRNLCGRLKTMRGKFSVNFRYVDDCIFVRSRK</sequence>
<protein>
    <submittedName>
        <fullName evidence="2">RNA-directed DNA polymerase-like protein</fullName>
    </submittedName>
</protein>
<evidence type="ECO:0000313" key="2">
    <source>
        <dbReference type="WBParaSite" id="L893_g4613.t1"/>
    </source>
</evidence>
<dbReference type="Proteomes" id="UP000095287">
    <property type="component" value="Unplaced"/>
</dbReference>
<organism evidence="1 2">
    <name type="scientific">Steinernema glaseri</name>
    <dbReference type="NCBI Taxonomy" id="37863"/>
    <lineage>
        <taxon>Eukaryota</taxon>
        <taxon>Metazoa</taxon>
        <taxon>Ecdysozoa</taxon>
        <taxon>Nematoda</taxon>
        <taxon>Chromadorea</taxon>
        <taxon>Rhabditida</taxon>
        <taxon>Tylenchina</taxon>
        <taxon>Panagrolaimomorpha</taxon>
        <taxon>Strongyloidoidea</taxon>
        <taxon>Steinernematidae</taxon>
        <taxon>Steinernema</taxon>
    </lineage>
</organism>